<dbReference type="CDD" id="cd00136">
    <property type="entry name" value="PDZ_canonical"/>
    <property type="match status" value="1"/>
</dbReference>
<organism evidence="3 4">
    <name type="scientific">Ktedonosporobacter rubrisoli</name>
    <dbReference type="NCBI Taxonomy" id="2509675"/>
    <lineage>
        <taxon>Bacteria</taxon>
        <taxon>Bacillati</taxon>
        <taxon>Chloroflexota</taxon>
        <taxon>Ktedonobacteria</taxon>
        <taxon>Ktedonobacterales</taxon>
        <taxon>Ktedonosporobacteraceae</taxon>
        <taxon>Ktedonosporobacter</taxon>
    </lineage>
</organism>
<dbReference type="GO" id="GO:0007165">
    <property type="term" value="P:signal transduction"/>
    <property type="evidence" value="ECO:0007669"/>
    <property type="project" value="TreeGrafter"/>
</dbReference>
<dbReference type="InterPro" id="IPR041489">
    <property type="entry name" value="PDZ_6"/>
</dbReference>
<keyword evidence="1" id="KW-0732">Signal</keyword>
<dbReference type="Gene3D" id="3.90.226.10">
    <property type="entry name" value="2-enoyl-CoA Hydratase, Chain A, domain 1"/>
    <property type="match status" value="1"/>
</dbReference>
<gene>
    <name evidence="3" type="ORF">EPA93_29525</name>
</gene>
<dbReference type="GO" id="GO:0004175">
    <property type="term" value="F:endopeptidase activity"/>
    <property type="evidence" value="ECO:0007669"/>
    <property type="project" value="TreeGrafter"/>
</dbReference>
<dbReference type="Gene3D" id="3.30.750.44">
    <property type="match status" value="1"/>
</dbReference>
<dbReference type="PROSITE" id="PS50106">
    <property type="entry name" value="PDZ"/>
    <property type="match status" value="1"/>
</dbReference>
<dbReference type="Pfam" id="PF17820">
    <property type="entry name" value="PDZ_6"/>
    <property type="match status" value="1"/>
</dbReference>
<dbReference type="PANTHER" id="PTHR32060">
    <property type="entry name" value="TAIL-SPECIFIC PROTEASE"/>
    <property type="match status" value="1"/>
</dbReference>
<dbReference type="GO" id="GO:0030288">
    <property type="term" value="C:outer membrane-bounded periplasmic space"/>
    <property type="evidence" value="ECO:0007669"/>
    <property type="project" value="TreeGrafter"/>
</dbReference>
<dbReference type="EMBL" id="CP035758">
    <property type="protein sequence ID" value="QBD79897.1"/>
    <property type="molecule type" value="Genomic_DNA"/>
</dbReference>
<dbReference type="InterPro" id="IPR029045">
    <property type="entry name" value="ClpP/crotonase-like_dom_sf"/>
</dbReference>
<dbReference type="SUPFAM" id="SSF50156">
    <property type="entry name" value="PDZ domain-like"/>
    <property type="match status" value="1"/>
</dbReference>
<protein>
    <submittedName>
        <fullName evidence="3">PDZ domain-containing protein</fullName>
    </submittedName>
</protein>
<dbReference type="Gene3D" id="2.30.42.10">
    <property type="match status" value="1"/>
</dbReference>
<dbReference type="RefSeq" id="WP_129890963.1">
    <property type="nucleotide sequence ID" value="NZ_CP035758.1"/>
</dbReference>
<dbReference type="Pfam" id="PF03572">
    <property type="entry name" value="Peptidase_S41"/>
    <property type="match status" value="1"/>
</dbReference>
<reference evidence="3 4" key="1">
    <citation type="submission" date="2019-01" db="EMBL/GenBank/DDBJ databases">
        <title>Ktedonosporobacter rubrisoli SCAWS-G2.</title>
        <authorList>
            <person name="Huang Y."/>
            <person name="Yan B."/>
        </authorList>
    </citation>
    <scope>NUCLEOTIDE SEQUENCE [LARGE SCALE GENOMIC DNA]</scope>
    <source>
        <strain evidence="3 4">SCAWS-G2</strain>
    </source>
</reference>
<dbReference type="GO" id="GO:0008236">
    <property type="term" value="F:serine-type peptidase activity"/>
    <property type="evidence" value="ECO:0007669"/>
    <property type="project" value="InterPro"/>
</dbReference>
<feature type="chain" id="PRO_5020759314" evidence="1">
    <location>
        <begin position="20"/>
        <end position="419"/>
    </location>
</feature>
<dbReference type="InterPro" id="IPR036034">
    <property type="entry name" value="PDZ_sf"/>
</dbReference>
<dbReference type="SMART" id="SM00245">
    <property type="entry name" value="TSPc"/>
    <property type="match status" value="1"/>
</dbReference>
<dbReference type="InterPro" id="IPR001478">
    <property type="entry name" value="PDZ"/>
</dbReference>
<name>A0A4P6JW43_KTERU</name>
<dbReference type="KEGG" id="kbs:EPA93_29525"/>
<evidence type="ECO:0000259" key="2">
    <source>
        <dbReference type="PROSITE" id="PS50106"/>
    </source>
</evidence>
<feature type="signal peptide" evidence="1">
    <location>
        <begin position="1"/>
        <end position="19"/>
    </location>
</feature>
<sequence length="419" mass="45752">MRRLKLAFLLLMVGMSLIAGGLPMQQAHAQSTASKAASDYLNQALDFMQENAVHANTLDWKTLRAQALERIQNAQVPADTYPTITWALQQLGDHHSFFLDPEAAKRNQQGYNNVFGLNMTDDGTITDIIAGGPADKAGNVRRGDIVQKINGIVLKDQQAINDSLRKNPSSATLSIQQRDRHRSFDVTLKLGPYESNKRPQARLVKPGIAYIELPAVMGGKMAEEYATIVQQEIQDLDQNNDIRGWIVDLRNNNGGNCWPMLAGIGPVVGEGKLGSFFTQGQAVGTWTYSNGKALSGDQVAAQVQHPYTLRHPLPPVAVLTSPITASSGEAVTIAFRGRPNTRSFGEPTYGVPTANYAQTLSDGAQIYLTVAIDADRTGKTYDSPISPDQGVHIDWATVYTQHDQVIKVAAQWLQHQPGR</sequence>
<evidence type="ECO:0000313" key="4">
    <source>
        <dbReference type="Proteomes" id="UP000290365"/>
    </source>
</evidence>
<evidence type="ECO:0000256" key="1">
    <source>
        <dbReference type="SAM" id="SignalP"/>
    </source>
</evidence>
<evidence type="ECO:0000313" key="3">
    <source>
        <dbReference type="EMBL" id="QBD79897.1"/>
    </source>
</evidence>
<dbReference type="InterPro" id="IPR005151">
    <property type="entry name" value="Tail-specific_protease"/>
</dbReference>
<dbReference type="PANTHER" id="PTHR32060:SF30">
    <property type="entry name" value="CARBOXY-TERMINAL PROCESSING PROTEASE CTPA"/>
    <property type="match status" value="1"/>
</dbReference>
<dbReference type="SUPFAM" id="SSF52096">
    <property type="entry name" value="ClpP/crotonase"/>
    <property type="match status" value="1"/>
</dbReference>
<keyword evidence="4" id="KW-1185">Reference proteome</keyword>
<feature type="domain" description="PDZ" evidence="2">
    <location>
        <begin position="106"/>
        <end position="179"/>
    </location>
</feature>
<dbReference type="AlphaFoldDB" id="A0A4P6JW43"/>
<accession>A0A4P6JW43</accession>
<proteinExistence type="predicted"/>
<dbReference type="Proteomes" id="UP000290365">
    <property type="component" value="Chromosome"/>
</dbReference>
<dbReference type="SMART" id="SM00228">
    <property type="entry name" value="PDZ"/>
    <property type="match status" value="1"/>
</dbReference>
<dbReference type="GO" id="GO:0006508">
    <property type="term" value="P:proteolysis"/>
    <property type="evidence" value="ECO:0007669"/>
    <property type="project" value="InterPro"/>
</dbReference>
<dbReference type="OrthoDB" id="140998at2"/>